<evidence type="ECO:0000313" key="3">
    <source>
        <dbReference type="EMBL" id="MBA8954616.1"/>
    </source>
</evidence>
<dbReference type="InterPro" id="IPR025588">
    <property type="entry name" value="YcxB-like_C"/>
</dbReference>
<evidence type="ECO:0000256" key="1">
    <source>
        <dbReference type="SAM" id="Phobius"/>
    </source>
</evidence>
<evidence type="ECO:0000313" key="4">
    <source>
        <dbReference type="Proteomes" id="UP000572680"/>
    </source>
</evidence>
<dbReference type="EMBL" id="JACJIA010000009">
    <property type="protein sequence ID" value="MBA8954616.1"/>
    <property type="molecule type" value="Genomic_DNA"/>
</dbReference>
<feature type="transmembrane region" description="Helical" evidence="1">
    <location>
        <begin position="52"/>
        <end position="71"/>
    </location>
</feature>
<sequence>MDITVRYEPTSDEVLRAFSQGLRRQLVTMYAVLVGVLLAGAAVLFATGDTSMGVALLTASVLAPLAGHWWFRRRARQQLAFLCVPTTVRVTGDGYECRTDRSTMTMRWSMFSGVTATPEFWLLFVNRQPAAFLPRAAFDGAQQTEIDAFLAARRPAGAR</sequence>
<comment type="caution">
    <text evidence="3">The sequence shown here is derived from an EMBL/GenBank/DDBJ whole genome shotgun (WGS) entry which is preliminary data.</text>
</comment>
<gene>
    <name evidence="3" type="ORF">HNR61_006273</name>
</gene>
<keyword evidence="4" id="KW-1185">Reference proteome</keyword>
<name>A0A7W3LUK2_ACTNM</name>
<reference evidence="3 4" key="1">
    <citation type="submission" date="2020-08" db="EMBL/GenBank/DDBJ databases">
        <title>Genomic Encyclopedia of Type Strains, Phase IV (KMG-IV): sequencing the most valuable type-strain genomes for metagenomic binning, comparative biology and taxonomic classification.</title>
        <authorList>
            <person name="Goeker M."/>
        </authorList>
    </citation>
    <scope>NUCLEOTIDE SEQUENCE [LARGE SCALE GENOMIC DNA]</scope>
    <source>
        <strain evidence="3 4">DSM 44197</strain>
    </source>
</reference>
<organism evidence="3 4">
    <name type="scientific">Actinomadura namibiensis</name>
    <dbReference type="NCBI Taxonomy" id="182080"/>
    <lineage>
        <taxon>Bacteria</taxon>
        <taxon>Bacillati</taxon>
        <taxon>Actinomycetota</taxon>
        <taxon>Actinomycetes</taxon>
        <taxon>Streptosporangiales</taxon>
        <taxon>Thermomonosporaceae</taxon>
        <taxon>Actinomadura</taxon>
    </lineage>
</organism>
<accession>A0A7W3LUK2</accession>
<dbReference type="Pfam" id="PF14317">
    <property type="entry name" value="YcxB"/>
    <property type="match status" value="1"/>
</dbReference>
<proteinExistence type="predicted"/>
<dbReference type="Proteomes" id="UP000572680">
    <property type="component" value="Unassembled WGS sequence"/>
</dbReference>
<dbReference type="RefSeq" id="WP_182846661.1">
    <property type="nucleotide sequence ID" value="NZ_BAAALP010000011.1"/>
</dbReference>
<feature type="domain" description="YcxB-like C-terminal" evidence="2">
    <location>
        <begin position="91"/>
        <end position="150"/>
    </location>
</feature>
<evidence type="ECO:0000259" key="2">
    <source>
        <dbReference type="Pfam" id="PF14317"/>
    </source>
</evidence>
<protein>
    <submittedName>
        <fullName evidence="3">Small-conductance mechanosensitive channel</fullName>
    </submittedName>
</protein>
<keyword evidence="1" id="KW-0812">Transmembrane</keyword>
<keyword evidence="1" id="KW-1133">Transmembrane helix</keyword>
<dbReference type="AlphaFoldDB" id="A0A7W3LUK2"/>
<keyword evidence="1" id="KW-0472">Membrane</keyword>
<feature type="transmembrane region" description="Helical" evidence="1">
    <location>
        <begin position="26"/>
        <end position="46"/>
    </location>
</feature>